<sequence length="77" mass="8991">MPPSYVETYKTYTRQGSRVLALAFKSLPDMAVRLQCLLMLFHIFLLFAKSVSVAIWSFRPYLHLRLGVSHILKQFIM</sequence>
<proteinExistence type="predicted"/>
<protein>
    <submittedName>
        <fullName evidence="2">Uncharacterized protein</fullName>
    </submittedName>
</protein>
<evidence type="ECO:0000313" key="2">
    <source>
        <dbReference type="EMBL" id="MBX25792.1"/>
    </source>
</evidence>
<feature type="transmembrane region" description="Helical" evidence="1">
    <location>
        <begin position="32"/>
        <end position="56"/>
    </location>
</feature>
<accession>A0A2P2M6E1</accession>
<reference evidence="2" key="1">
    <citation type="submission" date="2018-02" db="EMBL/GenBank/DDBJ databases">
        <title>Rhizophora mucronata_Transcriptome.</title>
        <authorList>
            <person name="Meera S.P."/>
            <person name="Sreeshan A."/>
            <person name="Augustine A."/>
        </authorList>
    </citation>
    <scope>NUCLEOTIDE SEQUENCE</scope>
    <source>
        <tissue evidence="2">Leaf</tissue>
    </source>
</reference>
<organism evidence="2">
    <name type="scientific">Rhizophora mucronata</name>
    <name type="common">Asiatic mangrove</name>
    <dbReference type="NCBI Taxonomy" id="61149"/>
    <lineage>
        <taxon>Eukaryota</taxon>
        <taxon>Viridiplantae</taxon>
        <taxon>Streptophyta</taxon>
        <taxon>Embryophyta</taxon>
        <taxon>Tracheophyta</taxon>
        <taxon>Spermatophyta</taxon>
        <taxon>Magnoliopsida</taxon>
        <taxon>eudicotyledons</taxon>
        <taxon>Gunneridae</taxon>
        <taxon>Pentapetalae</taxon>
        <taxon>rosids</taxon>
        <taxon>fabids</taxon>
        <taxon>Malpighiales</taxon>
        <taxon>Rhizophoraceae</taxon>
        <taxon>Rhizophora</taxon>
    </lineage>
</organism>
<name>A0A2P2M6E1_RHIMU</name>
<evidence type="ECO:0000256" key="1">
    <source>
        <dbReference type="SAM" id="Phobius"/>
    </source>
</evidence>
<dbReference type="AlphaFoldDB" id="A0A2P2M6E1"/>
<keyword evidence="1" id="KW-1133">Transmembrane helix</keyword>
<dbReference type="EMBL" id="GGEC01045308">
    <property type="protein sequence ID" value="MBX25792.1"/>
    <property type="molecule type" value="Transcribed_RNA"/>
</dbReference>
<keyword evidence="1" id="KW-0472">Membrane</keyword>
<keyword evidence="1" id="KW-0812">Transmembrane</keyword>